<keyword evidence="3" id="KW-0862">Zinc</keyword>
<evidence type="ECO:0000256" key="8">
    <source>
        <dbReference type="SAM" id="MobiDB-lite"/>
    </source>
</evidence>
<keyword evidence="9" id="KW-0732">Signal</keyword>
<feature type="region of interest" description="Disordered" evidence="8">
    <location>
        <begin position="67"/>
        <end position="101"/>
    </location>
</feature>
<evidence type="ECO:0000256" key="1">
    <source>
        <dbReference type="ARBA" id="ARBA00022723"/>
    </source>
</evidence>
<reference evidence="11" key="1">
    <citation type="journal article" date="2023" name="Plant J.">
        <title>The genome of the king protea, Protea cynaroides.</title>
        <authorList>
            <person name="Chang J."/>
            <person name="Duong T.A."/>
            <person name="Schoeman C."/>
            <person name="Ma X."/>
            <person name="Roodt D."/>
            <person name="Barker N."/>
            <person name="Li Z."/>
            <person name="Van de Peer Y."/>
            <person name="Mizrachi E."/>
        </authorList>
    </citation>
    <scope>NUCLEOTIDE SEQUENCE</scope>
    <source>
        <tissue evidence="11">Young leaves</tissue>
    </source>
</reference>
<evidence type="ECO:0000256" key="4">
    <source>
        <dbReference type="ARBA" id="ARBA00023015"/>
    </source>
</evidence>
<comment type="caution">
    <text evidence="11">The sequence shown here is derived from an EMBL/GenBank/DDBJ whole genome shotgun (WGS) entry which is preliminary data.</text>
</comment>
<dbReference type="OrthoDB" id="1927254at2759"/>
<organism evidence="11 12">
    <name type="scientific">Protea cynaroides</name>
    <dbReference type="NCBI Taxonomy" id="273540"/>
    <lineage>
        <taxon>Eukaryota</taxon>
        <taxon>Viridiplantae</taxon>
        <taxon>Streptophyta</taxon>
        <taxon>Embryophyta</taxon>
        <taxon>Tracheophyta</taxon>
        <taxon>Spermatophyta</taxon>
        <taxon>Magnoliopsida</taxon>
        <taxon>Proteales</taxon>
        <taxon>Proteaceae</taxon>
        <taxon>Protea</taxon>
    </lineage>
</organism>
<keyword evidence="6" id="KW-0804">Transcription</keyword>
<dbReference type="Proteomes" id="UP001141806">
    <property type="component" value="Unassembled WGS sequence"/>
</dbReference>
<feature type="domain" description="Dof-type" evidence="10">
    <location>
        <begin position="45"/>
        <end position="76"/>
    </location>
</feature>
<evidence type="ECO:0000256" key="5">
    <source>
        <dbReference type="ARBA" id="ARBA00023125"/>
    </source>
</evidence>
<dbReference type="PANTHER" id="PTHR31992:SF141">
    <property type="entry name" value="DOF ZINC FINGER PROTEIN DOF1.4"/>
    <property type="match status" value="1"/>
</dbReference>
<keyword evidence="7" id="KW-0539">Nucleus</keyword>
<evidence type="ECO:0000256" key="6">
    <source>
        <dbReference type="ARBA" id="ARBA00023163"/>
    </source>
</evidence>
<gene>
    <name evidence="11" type="ORF">NE237_028612</name>
</gene>
<keyword evidence="4" id="KW-0805">Transcription regulation</keyword>
<accession>A0A9Q0GQN9</accession>
<dbReference type="EMBL" id="JAMYWD010000012">
    <property type="protein sequence ID" value="KAJ4951780.1"/>
    <property type="molecule type" value="Genomic_DNA"/>
</dbReference>
<dbReference type="PANTHER" id="PTHR31992">
    <property type="entry name" value="DOF ZINC FINGER PROTEIN DOF1.4-RELATED"/>
    <property type="match status" value="1"/>
</dbReference>
<evidence type="ECO:0000256" key="7">
    <source>
        <dbReference type="ARBA" id="ARBA00023242"/>
    </source>
</evidence>
<evidence type="ECO:0000256" key="3">
    <source>
        <dbReference type="ARBA" id="ARBA00022833"/>
    </source>
</evidence>
<evidence type="ECO:0000256" key="2">
    <source>
        <dbReference type="ARBA" id="ARBA00022771"/>
    </source>
</evidence>
<dbReference type="GO" id="GO:0003677">
    <property type="term" value="F:DNA binding"/>
    <property type="evidence" value="ECO:0007669"/>
    <property type="project" value="UniProtKB-KW"/>
</dbReference>
<feature type="signal peptide" evidence="9">
    <location>
        <begin position="1"/>
        <end position="25"/>
    </location>
</feature>
<dbReference type="Pfam" id="PF02701">
    <property type="entry name" value="Zn_ribbon_Dof"/>
    <property type="match status" value="1"/>
</dbReference>
<keyword evidence="5" id="KW-0238">DNA-binding</keyword>
<name>A0A9Q0GQN9_9MAGN</name>
<keyword evidence="1" id="KW-0479">Metal-binding</keyword>
<dbReference type="AlphaFoldDB" id="A0A9Q0GQN9"/>
<evidence type="ECO:0000256" key="9">
    <source>
        <dbReference type="SAM" id="SignalP"/>
    </source>
</evidence>
<sequence>MLASLQYHISLFGFVSVVRFCWVTSEQDAVSLKRKNLISLQIPRSKPRQLCKTCRRHWTKGGTLCNVPVSGSWKNKRPKTSSPSPHPVSGGRYPPSSSTSAPSDLSLALLNTPTSVFLHLPKASHISSLRIVQWEAFDGCAAFGGGADWVEVERP</sequence>
<dbReference type="InterPro" id="IPR045174">
    <property type="entry name" value="Dof"/>
</dbReference>
<feature type="chain" id="PRO_5040366679" description="Dof-type domain-containing protein" evidence="9">
    <location>
        <begin position="26"/>
        <end position="155"/>
    </location>
</feature>
<keyword evidence="2" id="KW-0863">Zinc-finger</keyword>
<keyword evidence="12" id="KW-1185">Reference proteome</keyword>
<protein>
    <recommendedName>
        <fullName evidence="10">Dof-type domain-containing protein</fullName>
    </recommendedName>
</protein>
<dbReference type="InterPro" id="IPR003851">
    <property type="entry name" value="Znf_Dof"/>
</dbReference>
<proteinExistence type="predicted"/>
<evidence type="ECO:0000259" key="10">
    <source>
        <dbReference type="Pfam" id="PF02701"/>
    </source>
</evidence>
<dbReference type="GO" id="GO:0003700">
    <property type="term" value="F:DNA-binding transcription factor activity"/>
    <property type="evidence" value="ECO:0007669"/>
    <property type="project" value="InterPro"/>
</dbReference>
<dbReference type="GO" id="GO:0008270">
    <property type="term" value="F:zinc ion binding"/>
    <property type="evidence" value="ECO:0007669"/>
    <property type="project" value="UniProtKB-KW"/>
</dbReference>
<evidence type="ECO:0000313" key="11">
    <source>
        <dbReference type="EMBL" id="KAJ4951780.1"/>
    </source>
</evidence>
<evidence type="ECO:0000313" key="12">
    <source>
        <dbReference type="Proteomes" id="UP001141806"/>
    </source>
</evidence>